<protein>
    <submittedName>
        <fullName evidence="2">AAA family ATPase</fullName>
    </submittedName>
</protein>
<dbReference type="InterPro" id="IPR007694">
    <property type="entry name" value="DNA_helicase_DnaB-like_C"/>
</dbReference>
<organism evidence="2 3">
    <name type="scientific">Cupriavidus gilardii</name>
    <dbReference type="NCBI Taxonomy" id="82541"/>
    <lineage>
        <taxon>Bacteria</taxon>
        <taxon>Pseudomonadati</taxon>
        <taxon>Pseudomonadota</taxon>
        <taxon>Betaproteobacteria</taxon>
        <taxon>Burkholderiales</taxon>
        <taxon>Burkholderiaceae</taxon>
        <taxon>Cupriavidus</taxon>
    </lineage>
</organism>
<dbReference type="PROSITE" id="PS51199">
    <property type="entry name" value="SF4_HELICASE"/>
    <property type="match status" value="1"/>
</dbReference>
<dbReference type="SUPFAM" id="SSF52540">
    <property type="entry name" value="P-loop containing nucleoside triphosphate hydrolases"/>
    <property type="match status" value="1"/>
</dbReference>
<keyword evidence="3" id="KW-1185">Reference proteome</keyword>
<dbReference type="InterPro" id="IPR027032">
    <property type="entry name" value="Twinkle-like"/>
</dbReference>
<dbReference type="PANTHER" id="PTHR12873:SF0">
    <property type="entry name" value="TWINKLE MTDNA HELICASE"/>
    <property type="match status" value="1"/>
</dbReference>
<name>A0ABY4VVA1_9BURK</name>
<sequence length="324" mass="36607">MQLIPDDIDFKAWYEAPVNQTKIRKASEFRAELADAMFAPRSAPRIVMGWTRTYGKFEFRSSEMTVWAGPNGQGKSMLTTQIALDLGMQDQKVCIASVEMKPHRTLQRMCAQAFGSNDITPKFVGDFSSWTDGRLWLYDHVGSVDPHEMVGVVRYAAMELGIQHFIIDNLQKCIVNEDDYNGQKAFCDKLFSIAQDTGIHVHLVHHTRKVNGIPGKQDIKGASSITDLVDNVFLIYRNARKEAVLDGKEQVKQAEYERIVLEPDVFMEIVKQRHGEFEGAFGLWKAKECPQFLESRADPPKRYKIAPGPAVPPHSETVDIEGAF</sequence>
<evidence type="ECO:0000313" key="3">
    <source>
        <dbReference type="Proteomes" id="UP001056648"/>
    </source>
</evidence>
<feature type="domain" description="SF4 helicase" evidence="1">
    <location>
        <begin position="39"/>
        <end position="299"/>
    </location>
</feature>
<reference evidence="2" key="1">
    <citation type="submission" date="2022-06" db="EMBL/GenBank/DDBJ databases">
        <title>Complete genome sequence and characterization of Cupriavidus gilardii QJ1 isolated from contaminating cells.</title>
        <authorList>
            <person name="Qi J."/>
        </authorList>
    </citation>
    <scope>NUCLEOTIDE SEQUENCE</scope>
    <source>
        <strain evidence="2">QJ1</strain>
    </source>
</reference>
<accession>A0ABY4VVA1</accession>
<proteinExistence type="predicted"/>
<dbReference type="Gene3D" id="3.40.50.300">
    <property type="entry name" value="P-loop containing nucleotide triphosphate hydrolases"/>
    <property type="match status" value="1"/>
</dbReference>
<gene>
    <name evidence="2" type="ORF">NDR89_15575</name>
</gene>
<dbReference type="RefSeq" id="WP_252253660.1">
    <property type="nucleotide sequence ID" value="NZ_CP098736.1"/>
</dbReference>
<dbReference type="PANTHER" id="PTHR12873">
    <property type="entry name" value="T7-LIKE MITOCHONDRIAL DNA HELICASE"/>
    <property type="match status" value="1"/>
</dbReference>
<dbReference type="Pfam" id="PF13481">
    <property type="entry name" value="AAA_25"/>
    <property type="match status" value="1"/>
</dbReference>
<dbReference type="EMBL" id="CP098736">
    <property type="protein sequence ID" value="USE81139.1"/>
    <property type="molecule type" value="Genomic_DNA"/>
</dbReference>
<dbReference type="Proteomes" id="UP001056648">
    <property type="component" value="Chromosome 2"/>
</dbReference>
<evidence type="ECO:0000313" key="2">
    <source>
        <dbReference type="EMBL" id="USE81139.1"/>
    </source>
</evidence>
<evidence type="ECO:0000259" key="1">
    <source>
        <dbReference type="PROSITE" id="PS51199"/>
    </source>
</evidence>
<dbReference type="InterPro" id="IPR027417">
    <property type="entry name" value="P-loop_NTPase"/>
</dbReference>